<comment type="caution">
    <text evidence="6">The sequence shown here is derived from an EMBL/GenBank/DDBJ whole genome shotgun (WGS) entry which is preliminary data.</text>
</comment>
<dbReference type="InterPro" id="IPR013328">
    <property type="entry name" value="6PGD_dom2"/>
</dbReference>
<dbReference type="InterPro" id="IPR029154">
    <property type="entry name" value="HIBADH-like_NADP-bd"/>
</dbReference>
<dbReference type="InterPro" id="IPR015815">
    <property type="entry name" value="HIBADH-related"/>
</dbReference>
<gene>
    <name evidence="6" type="ORF">GCM10023340_06820</name>
</gene>
<dbReference type="SUPFAM" id="SSF51735">
    <property type="entry name" value="NAD(P)-binding Rossmann-fold domains"/>
    <property type="match status" value="1"/>
</dbReference>
<evidence type="ECO:0000259" key="4">
    <source>
        <dbReference type="Pfam" id="PF03446"/>
    </source>
</evidence>
<proteinExistence type="inferred from homology"/>
<dbReference type="EMBL" id="BAABKG010000001">
    <property type="protein sequence ID" value="GAA5142778.1"/>
    <property type="molecule type" value="Genomic_DNA"/>
</dbReference>
<dbReference type="Gene3D" id="1.10.1040.10">
    <property type="entry name" value="N-(1-d-carboxylethyl)-l-norvaline Dehydrogenase, domain 2"/>
    <property type="match status" value="1"/>
</dbReference>
<evidence type="ECO:0000256" key="3">
    <source>
        <dbReference type="ARBA" id="ARBA00023027"/>
    </source>
</evidence>
<dbReference type="InterPro" id="IPR051265">
    <property type="entry name" value="HIBADH-related_NP60_sf"/>
</dbReference>
<reference evidence="7" key="1">
    <citation type="journal article" date="2019" name="Int. J. Syst. Evol. Microbiol.">
        <title>The Global Catalogue of Microorganisms (GCM) 10K type strain sequencing project: providing services to taxonomists for standard genome sequencing and annotation.</title>
        <authorList>
            <consortium name="The Broad Institute Genomics Platform"/>
            <consortium name="The Broad Institute Genome Sequencing Center for Infectious Disease"/>
            <person name="Wu L."/>
            <person name="Ma J."/>
        </authorList>
    </citation>
    <scope>NUCLEOTIDE SEQUENCE [LARGE SCALE GENOMIC DNA]</scope>
    <source>
        <strain evidence="7">JCM 18459</strain>
    </source>
</reference>
<dbReference type="SUPFAM" id="SSF48179">
    <property type="entry name" value="6-phosphogluconate dehydrogenase C-terminal domain-like"/>
    <property type="match status" value="1"/>
</dbReference>
<keyword evidence="2" id="KW-0560">Oxidoreductase</keyword>
<sequence>MLGTGIMGAGMARSLAREGHEVAVWNRSPEKAEALAGGSVTAAGSVAEAVTGADVVITMLFDADSVLAVADELLGALDVGAVWLQSSTVGPDGARRIAERAGGRVLDAPVLGTRQPAEDGALVVLLAGPPELAERARPALEAIGSRTVDAGSEPGAASALKLACNSWVALLTAGTAQALGLARALGVEPSLFLDAIEGGAVDTPYAHVKGQAMLTGDAPVGFALDGVRKDLGLMVEAATDAGFPDDLLQAMRGLYDRASDEGHGEEDMAAVKAAFGW</sequence>
<accession>A0ABP9P925</accession>
<evidence type="ECO:0000256" key="2">
    <source>
        <dbReference type="ARBA" id="ARBA00023002"/>
    </source>
</evidence>
<dbReference type="PIRSF" id="PIRSF000103">
    <property type="entry name" value="HIBADH"/>
    <property type="match status" value="1"/>
</dbReference>
<dbReference type="InterPro" id="IPR006115">
    <property type="entry name" value="6PGDH_NADP-bd"/>
</dbReference>
<feature type="domain" description="6-phosphogluconate dehydrogenase NADP-binding" evidence="4">
    <location>
        <begin position="1"/>
        <end position="148"/>
    </location>
</feature>
<organism evidence="6 7">
    <name type="scientific">Nocardioides marinquilinus</name>
    <dbReference type="NCBI Taxonomy" id="1210400"/>
    <lineage>
        <taxon>Bacteria</taxon>
        <taxon>Bacillati</taxon>
        <taxon>Actinomycetota</taxon>
        <taxon>Actinomycetes</taxon>
        <taxon>Propionibacteriales</taxon>
        <taxon>Nocardioidaceae</taxon>
        <taxon>Nocardioides</taxon>
    </lineage>
</organism>
<dbReference type="Pfam" id="PF14833">
    <property type="entry name" value="NAD_binding_11"/>
    <property type="match status" value="1"/>
</dbReference>
<evidence type="ECO:0000256" key="1">
    <source>
        <dbReference type="ARBA" id="ARBA00009080"/>
    </source>
</evidence>
<dbReference type="Gene3D" id="3.40.50.720">
    <property type="entry name" value="NAD(P)-binding Rossmann-like Domain"/>
    <property type="match status" value="1"/>
</dbReference>
<dbReference type="PANTHER" id="PTHR43580:SF2">
    <property type="entry name" value="CYTOKINE-LIKE NUCLEAR FACTOR N-PAC"/>
    <property type="match status" value="1"/>
</dbReference>
<evidence type="ECO:0000313" key="7">
    <source>
        <dbReference type="Proteomes" id="UP001500221"/>
    </source>
</evidence>
<comment type="similarity">
    <text evidence="1">Belongs to the HIBADH-related family.</text>
</comment>
<feature type="domain" description="3-hydroxyisobutyrate dehydrogenase-like NAD-binding" evidence="5">
    <location>
        <begin position="155"/>
        <end position="271"/>
    </location>
</feature>
<keyword evidence="7" id="KW-1185">Reference proteome</keyword>
<dbReference type="InterPro" id="IPR008927">
    <property type="entry name" value="6-PGluconate_DH-like_C_sf"/>
</dbReference>
<dbReference type="PANTHER" id="PTHR43580">
    <property type="entry name" value="OXIDOREDUCTASE GLYR1-RELATED"/>
    <property type="match status" value="1"/>
</dbReference>
<dbReference type="Proteomes" id="UP001500221">
    <property type="component" value="Unassembled WGS sequence"/>
</dbReference>
<protein>
    <submittedName>
        <fullName evidence="6">NAD(P)-dependent oxidoreductase</fullName>
    </submittedName>
</protein>
<name>A0ABP9P925_9ACTN</name>
<evidence type="ECO:0000259" key="5">
    <source>
        <dbReference type="Pfam" id="PF14833"/>
    </source>
</evidence>
<dbReference type="InterPro" id="IPR036291">
    <property type="entry name" value="NAD(P)-bd_dom_sf"/>
</dbReference>
<evidence type="ECO:0000313" key="6">
    <source>
        <dbReference type="EMBL" id="GAA5142778.1"/>
    </source>
</evidence>
<keyword evidence="3" id="KW-0520">NAD</keyword>
<dbReference type="Pfam" id="PF03446">
    <property type="entry name" value="NAD_binding_2"/>
    <property type="match status" value="1"/>
</dbReference>